<organism evidence="8 9">
    <name type="scientific">Clonostachys rhizophaga</name>
    <dbReference type="NCBI Taxonomy" id="160324"/>
    <lineage>
        <taxon>Eukaryota</taxon>
        <taxon>Fungi</taxon>
        <taxon>Dikarya</taxon>
        <taxon>Ascomycota</taxon>
        <taxon>Pezizomycotina</taxon>
        <taxon>Sordariomycetes</taxon>
        <taxon>Hypocreomycetidae</taxon>
        <taxon>Hypocreales</taxon>
        <taxon>Bionectriaceae</taxon>
        <taxon>Clonostachys</taxon>
    </lineage>
</organism>
<dbReference type="GO" id="GO:0043565">
    <property type="term" value="F:sequence-specific DNA binding"/>
    <property type="evidence" value="ECO:0007669"/>
    <property type="project" value="TreeGrafter"/>
</dbReference>
<keyword evidence="4" id="KW-0804">Transcription</keyword>
<protein>
    <recommendedName>
        <fullName evidence="7">Xylanolytic transcriptional activator regulatory domain-containing protein</fullName>
    </recommendedName>
</protein>
<dbReference type="EMBL" id="CABFNQ020000702">
    <property type="protein sequence ID" value="CAH0025129.1"/>
    <property type="molecule type" value="Genomic_DNA"/>
</dbReference>
<comment type="subcellular location">
    <subcellularLocation>
        <location evidence="1">Nucleus</location>
    </subcellularLocation>
</comment>
<feature type="region of interest" description="Disordered" evidence="6">
    <location>
        <begin position="91"/>
        <end position="124"/>
    </location>
</feature>
<dbReference type="GO" id="GO:0008270">
    <property type="term" value="F:zinc ion binding"/>
    <property type="evidence" value="ECO:0007669"/>
    <property type="project" value="InterPro"/>
</dbReference>
<dbReference type="OrthoDB" id="5127820at2759"/>
<comment type="caution">
    <text evidence="8">The sequence shown here is derived from an EMBL/GenBank/DDBJ whole genome shotgun (WGS) entry which is preliminary data.</text>
</comment>
<proteinExistence type="predicted"/>
<dbReference type="GO" id="GO:0000981">
    <property type="term" value="F:DNA-binding transcription factor activity, RNA polymerase II-specific"/>
    <property type="evidence" value="ECO:0007669"/>
    <property type="project" value="InterPro"/>
</dbReference>
<dbReference type="InterPro" id="IPR036864">
    <property type="entry name" value="Zn2-C6_fun-type_DNA-bd_sf"/>
</dbReference>
<dbReference type="GO" id="GO:0006351">
    <property type="term" value="P:DNA-templated transcription"/>
    <property type="evidence" value="ECO:0007669"/>
    <property type="project" value="InterPro"/>
</dbReference>
<gene>
    <name evidence="8" type="ORF">CRHIZ90672A_00005279</name>
</gene>
<evidence type="ECO:0000256" key="5">
    <source>
        <dbReference type="ARBA" id="ARBA00023242"/>
    </source>
</evidence>
<dbReference type="GO" id="GO:0045944">
    <property type="term" value="P:positive regulation of transcription by RNA polymerase II"/>
    <property type="evidence" value="ECO:0007669"/>
    <property type="project" value="TreeGrafter"/>
</dbReference>
<dbReference type="Pfam" id="PF04082">
    <property type="entry name" value="Fungal_trans"/>
    <property type="match status" value="1"/>
</dbReference>
<sequence>MKTTTSSAIIGHCVGESRDLSAVIICRLRLSGAQTKWGDSKAAAQLHVLQAQPCGRCATRNQECIYPDKKTYVTVPETYLRKLESAVASSHTSPSLATNYSNARPEYSASSQSPQDPGPESENRVAARAAILDDGSNERFVHDLRQLTIPESPGRLRESSGYTYVALKFDFLEPRMVIKLPPQPLAVQLLNTFEEIFCDYHWFLRRDFRERVGLIYSDPDNQLKDRCWLARASLVFALGTTFIHGPQALTGSSPSRPSDVPLPPGSDMFEQAVALLNVSSEEPTTEDIEALNLMAFYCYCLNRRRMAYKYATQSLAVAKLLYLDKAAVSSSNTEQQVLLEHKKRLWWTSFCMERMVVAELGISPAHGRSNLGLALPTAENVPESELNQFFDSRVLSLQTEMCEIKCQIIEAVSHLRQVSDLETMLFELWPCLSTLQSWRQHVPSSISFDFTKGVPVEMIYLPCARGLASLYLRYHQCFTVILRPLFSKELSLLLQGADPKQFESGLTMTQRQRIQVLKREGLQAARNNCRILLNLVARGKLGSEAHKMTPSPLRVQSKFGYWDSVHAFSSLSIMSISRAVAPDLSESPQYNDDAYLYSQCRVMLKDMAEAGNPASKDHHLLLADVENIVQNLMESAAQEKSAERPVEVEIMTPSLDLGEHMWSDADWVNFLNTYSHTM</sequence>
<evidence type="ECO:0000313" key="9">
    <source>
        <dbReference type="Proteomes" id="UP000696573"/>
    </source>
</evidence>
<keyword evidence="3" id="KW-0238">DNA-binding</keyword>
<reference evidence="8" key="1">
    <citation type="submission" date="2021-10" db="EMBL/GenBank/DDBJ databases">
        <authorList>
            <person name="Piombo E."/>
        </authorList>
    </citation>
    <scope>NUCLEOTIDE SEQUENCE</scope>
</reference>
<evidence type="ECO:0000256" key="3">
    <source>
        <dbReference type="ARBA" id="ARBA00023125"/>
    </source>
</evidence>
<dbReference type="GO" id="GO:0005634">
    <property type="term" value="C:nucleus"/>
    <property type="evidence" value="ECO:0007669"/>
    <property type="project" value="UniProtKB-SubCell"/>
</dbReference>
<dbReference type="Gene3D" id="4.10.240.10">
    <property type="entry name" value="Zn(2)-C6 fungal-type DNA-binding domain"/>
    <property type="match status" value="1"/>
</dbReference>
<dbReference type="CDD" id="cd12148">
    <property type="entry name" value="fungal_TF_MHR"/>
    <property type="match status" value="1"/>
</dbReference>
<evidence type="ECO:0000256" key="4">
    <source>
        <dbReference type="ARBA" id="ARBA00023163"/>
    </source>
</evidence>
<evidence type="ECO:0000256" key="6">
    <source>
        <dbReference type="SAM" id="MobiDB-lite"/>
    </source>
</evidence>
<dbReference type="InterPro" id="IPR007219">
    <property type="entry name" value="XnlR_reg_dom"/>
</dbReference>
<feature type="domain" description="Xylanolytic transcriptional activator regulatory" evidence="7">
    <location>
        <begin position="233"/>
        <end position="395"/>
    </location>
</feature>
<evidence type="ECO:0000256" key="1">
    <source>
        <dbReference type="ARBA" id="ARBA00004123"/>
    </source>
</evidence>
<dbReference type="InterPro" id="IPR051711">
    <property type="entry name" value="Stress_Response_Reg"/>
</dbReference>
<dbReference type="PANTHER" id="PTHR47540">
    <property type="entry name" value="THIAMINE REPRESSIBLE GENES REGULATORY PROTEIN THI5"/>
    <property type="match status" value="1"/>
</dbReference>
<accession>A0A9N9VKR7</accession>
<evidence type="ECO:0000256" key="2">
    <source>
        <dbReference type="ARBA" id="ARBA00023015"/>
    </source>
</evidence>
<feature type="compositionally biased region" description="Polar residues" evidence="6">
    <location>
        <begin position="91"/>
        <end position="115"/>
    </location>
</feature>
<dbReference type="Proteomes" id="UP000696573">
    <property type="component" value="Unassembled WGS sequence"/>
</dbReference>
<keyword evidence="2" id="KW-0805">Transcription regulation</keyword>
<dbReference type="PANTHER" id="PTHR47540:SF6">
    <property type="entry name" value="ZN(II)2CYS6 TRANSCRIPTION FACTOR (EUROFUNG)"/>
    <property type="match status" value="1"/>
</dbReference>
<keyword evidence="5" id="KW-0539">Nucleus</keyword>
<evidence type="ECO:0000313" key="8">
    <source>
        <dbReference type="EMBL" id="CAH0025129.1"/>
    </source>
</evidence>
<dbReference type="AlphaFoldDB" id="A0A9N9VKR7"/>
<evidence type="ECO:0000259" key="7">
    <source>
        <dbReference type="Pfam" id="PF04082"/>
    </source>
</evidence>
<name>A0A9N9VKR7_9HYPO</name>
<keyword evidence="9" id="KW-1185">Reference proteome</keyword>